<dbReference type="PANTHER" id="PTHR24198:SF165">
    <property type="entry name" value="ANKYRIN REPEAT-CONTAINING PROTEIN-RELATED"/>
    <property type="match status" value="1"/>
</dbReference>
<reference evidence="1 2" key="1">
    <citation type="submission" date="2016-07" db="EMBL/GenBank/DDBJ databases">
        <title>Pervasive Adenine N6-methylation of Active Genes in Fungi.</title>
        <authorList>
            <consortium name="DOE Joint Genome Institute"/>
            <person name="Mondo S.J."/>
            <person name="Dannebaum R.O."/>
            <person name="Kuo R.C."/>
            <person name="Labutti K."/>
            <person name="Haridas S."/>
            <person name="Kuo A."/>
            <person name="Salamov A."/>
            <person name="Ahrendt S.R."/>
            <person name="Lipzen A."/>
            <person name="Sullivan W."/>
            <person name="Andreopoulos W.B."/>
            <person name="Clum A."/>
            <person name="Lindquist E."/>
            <person name="Daum C."/>
            <person name="Ramamoorthy G.K."/>
            <person name="Gryganskyi A."/>
            <person name="Culley D."/>
            <person name="Magnuson J.K."/>
            <person name="James T.Y."/>
            <person name="O'Malley M.A."/>
            <person name="Stajich J.E."/>
            <person name="Spatafora J.W."/>
            <person name="Visel A."/>
            <person name="Grigoriev I.V."/>
        </authorList>
    </citation>
    <scope>NUCLEOTIDE SEQUENCE [LARGE SCALE GENOMIC DNA]</scope>
    <source>
        <strain evidence="1 2">JEL800</strain>
    </source>
</reference>
<dbReference type="OrthoDB" id="1577640at2759"/>
<dbReference type="EMBL" id="MCGO01000021">
    <property type="protein sequence ID" value="ORY44752.1"/>
    <property type="molecule type" value="Genomic_DNA"/>
</dbReference>
<keyword evidence="2" id="KW-1185">Reference proteome</keyword>
<evidence type="ECO:0008006" key="3">
    <source>
        <dbReference type="Google" id="ProtNLM"/>
    </source>
</evidence>
<name>A0A1Y2CCI9_9FUNG</name>
<dbReference type="Gene3D" id="1.25.40.20">
    <property type="entry name" value="Ankyrin repeat-containing domain"/>
    <property type="match status" value="1"/>
</dbReference>
<evidence type="ECO:0000313" key="2">
    <source>
        <dbReference type="Proteomes" id="UP000193642"/>
    </source>
</evidence>
<dbReference type="PANTHER" id="PTHR24198">
    <property type="entry name" value="ANKYRIN REPEAT AND PROTEIN KINASE DOMAIN-CONTAINING PROTEIN"/>
    <property type="match status" value="1"/>
</dbReference>
<dbReference type="Proteomes" id="UP000193642">
    <property type="component" value="Unassembled WGS sequence"/>
</dbReference>
<evidence type="ECO:0000313" key="1">
    <source>
        <dbReference type="EMBL" id="ORY44752.1"/>
    </source>
</evidence>
<accession>A0A1Y2CCI9</accession>
<proteinExistence type="predicted"/>
<dbReference type="SUPFAM" id="SSF48403">
    <property type="entry name" value="Ankyrin repeat"/>
    <property type="match status" value="1"/>
</dbReference>
<protein>
    <recommendedName>
        <fullName evidence="3">Ankyrin</fullName>
    </recommendedName>
</protein>
<gene>
    <name evidence="1" type="ORF">BCR33DRAFT_716714</name>
</gene>
<dbReference type="AlphaFoldDB" id="A0A1Y2CCI9"/>
<sequence>MSLQSLPSELGSNILIYLPIDNNLIEVCLSSRHLFHSLIFHSYPFAHKHLLHQYKISKWESLWHYLEACDIEPTHWPCLPLPYQAAIYGELIRTLPHYLDDDPSYWRLPHDRATLLFNLLLHYGFNPSVQDNRALNWASCNGVSPTFTSVHFAVTGNHATILQMLLSKANEEVFNDTGFNSIFYEAVTYNLVDITRVLLSVPSKSPPSGALGVACDMGYIRIVQLFLTDGRANPAAIDLTSVFKADRLDIVTLLLQDGRMSQRNLNSCLCSASSWGWTDIVKLILLDERALPNVFKSRPLSCAILKGHIDCFGTTQGLCCR</sequence>
<organism evidence="1 2">
    <name type="scientific">Rhizoclosmatium globosum</name>
    <dbReference type="NCBI Taxonomy" id="329046"/>
    <lineage>
        <taxon>Eukaryota</taxon>
        <taxon>Fungi</taxon>
        <taxon>Fungi incertae sedis</taxon>
        <taxon>Chytridiomycota</taxon>
        <taxon>Chytridiomycota incertae sedis</taxon>
        <taxon>Chytridiomycetes</taxon>
        <taxon>Chytridiales</taxon>
        <taxon>Chytriomycetaceae</taxon>
        <taxon>Rhizoclosmatium</taxon>
    </lineage>
</organism>
<dbReference type="InterPro" id="IPR036770">
    <property type="entry name" value="Ankyrin_rpt-contain_sf"/>
</dbReference>
<comment type="caution">
    <text evidence="1">The sequence shown here is derived from an EMBL/GenBank/DDBJ whole genome shotgun (WGS) entry which is preliminary data.</text>
</comment>